<organism evidence="2 3">
    <name type="scientific">Streptomyces avermitilis</name>
    <dbReference type="NCBI Taxonomy" id="33903"/>
    <lineage>
        <taxon>Bacteria</taxon>
        <taxon>Bacillati</taxon>
        <taxon>Actinomycetota</taxon>
        <taxon>Actinomycetes</taxon>
        <taxon>Kitasatosporales</taxon>
        <taxon>Streptomycetaceae</taxon>
        <taxon>Streptomyces</taxon>
    </lineage>
</organism>
<sequence>MVDDGPVHDGPDDGVQAGAVATGREDTNAHRPKYLLNVGRDRTTLSGWIPATLPAVGAGPYGASACWTPPHT</sequence>
<proteinExistence type="predicted"/>
<evidence type="ECO:0000313" key="3">
    <source>
        <dbReference type="Proteomes" id="UP000302139"/>
    </source>
</evidence>
<accession>A0A4D4M641</accession>
<feature type="compositionally biased region" description="Basic and acidic residues" evidence="1">
    <location>
        <begin position="1"/>
        <end position="11"/>
    </location>
</feature>
<name>A0A4D4M641_STRAX</name>
<dbReference type="EMBL" id="BJHX01000001">
    <property type="protein sequence ID" value="GDY67401.1"/>
    <property type="molecule type" value="Genomic_DNA"/>
</dbReference>
<reference evidence="2 3" key="1">
    <citation type="submission" date="2019-04" db="EMBL/GenBank/DDBJ databases">
        <title>Draft genome sequences of Streptomyces avermitilis NBRC 14893.</title>
        <authorList>
            <person name="Komaki H."/>
            <person name="Tamura T."/>
            <person name="Hosoyama A."/>
        </authorList>
    </citation>
    <scope>NUCLEOTIDE SEQUENCE [LARGE SCALE GENOMIC DNA]</scope>
    <source>
        <strain evidence="2 3">NBRC 14893</strain>
    </source>
</reference>
<evidence type="ECO:0000313" key="2">
    <source>
        <dbReference type="EMBL" id="GDY67401.1"/>
    </source>
</evidence>
<protein>
    <submittedName>
        <fullName evidence="2">Uncharacterized protein</fullName>
    </submittedName>
</protein>
<gene>
    <name evidence="2" type="ORF">SAV14893_067940</name>
</gene>
<dbReference type="Proteomes" id="UP000302139">
    <property type="component" value="Unassembled WGS sequence"/>
</dbReference>
<comment type="caution">
    <text evidence="2">The sequence shown here is derived from an EMBL/GenBank/DDBJ whole genome shotgun (WGS) entry which is preliminary data.</text>
</comment>
<dbReference type="AlphaFoldDB" id="A0A4D4M641"/>
<evidence type="ECO:0000256" key="1">
    <source>
        <dbReference type="SAM" id="MobiDB-lite"/>
    </source>
</evidence>
<feature type="region of interest" description="Disordered" evidence="1">
    <location>
        <begin position="1"/>
        <end position="26"/>
    </location>
</feature>